<sequence>MGETKELITYVRRGGRLRMRGAAGTASETPQAAAGPTLHGYRATKQWIEKLENTAQVQLRNSPPRKEGRVHFKQENTFVPAPLLRKDEAQVALSPISLNIDHFSTAQPSSDGKILQQAVPFVRNEGGERKVVWCNPAFCDDSDDRRFSNESATTTTITSRRSPSSFSKHVSLGLVSQGVSPPQQQMRRLSSSTEGEQSKVDVDHGNYGSPGEEKCTEASSPAFSIGAVAGSSPATVTTTSTPEERGRSLRAQFDLESKSGNWYTPVMSSLTPESVGNSRCLDRLMMDVTRTRKTLAQMPAFKAASSSQAFFSSPAHPLCAAASPSMRDDNTPGDSNRRRPSGAYNFNYAAPETTPDCVGSERRRSRKLAMQQVIGASPPYCSDGKSVKSHKAGNRAGKPTPRGGGVELSGGGGGSSAQRVQGAAAPTPLSDHEAMVEADLEADIAREIEEEIAKEILHLSQKLADLHARQESRRVGWGEKSSKVGHSCPQTPLRCAPSPAGPPDATPPTVLEEVEKQRPASESKRRSGRVVAAKFLQSTTERKGVQSVDRSSRRRLLSDAPFLGPINLPRRSLGTPARLLAKANSVRNSCSPEQQQQQHRHQLQHKHMDQGLTTTQSRQSRSKVSAEEYVRERSSSAAGGSKSKKAVLKEVSRKDLEESRIVDIASNNNNNYNVDRQQQARSLSMGSAVQSRYFPEFERKIDWVKTLRSDSLLQSTAAPPNPIDQMIDDLIPRQICKGTLDVHTWLRENHGSVEIDEETLSQTIVPESMYPEASPMPVERCAQSNELPPHLVSASKQHANPAPAAAPYVARTPTPSKAARPWITPTRNTPSASSAAAAARSCSPSVRARSVPSRYGTPIRSISRTPGSAEKTCTVPKLVLESRVTRIDSTSRRKSVSREGGVSPDTRGRSLLRKPTTRKGYPGVAGLKSKAAEGGADGEDVDAHCSRHHPQHPGRSSVAKARDGKSLGLNGNECMKRKDNFEAEYERFVESNDIVEKQVSDLIKGKFPSAGTGAGARHTYVRCADLLKSKTLVTSKGKRATGQSVLPPTDGQESDDSVLARSAPTTESSLDAEEMNLEERVAEGVEAKLARDLETLQQKLVVSAGDVLDRLDSLRIERLSLPKLRVLSRSEDALQGDSQRDSGSVKRAVNQQKKVHPFSDFSRGLPQCSDNEWLSPDEIEGLDLESFWCLVGELQAPADLQAPII</sequence>
<feature type="compositionally biased region" description="Basic and acidic residues" evidence="1">
    <location>
        <begin position="624"/>
        <end position="634"/>
    </location>
</feature>
<feature type="compositionally biased region" description="Gly residues" evidence="1">
    <location>
        <begin position="402"/>
        <end position="415"/>
    </location>
</feature>
<dbReference type="OrthoDB" id="10372300at2759"/>
<gene>
    <name evidence="2" type="ORF">MARPO_0034s0112</name>
</gene>
<dbReference type="Proteomes" id="UP000244005">
    <property type="component" value="Unassembled WGS sequence"/>
</dbReference>
<dbReference type="EMBL" id="KZ772706">
    <property type="protein sequence ID" value="PTQ41533.1"/>
    <property type="molecule type" value="Genomic_DNA"/>
</dbReference>
<evidence type="ECO:0000313" key="2">
    <source>
        <dbReference type="EMBL" id="PTQ41533.1"/>
    </source>
</evidence>
<feature type="region of interest" description="Disordered" evidence="1">
    <location>
        <begin position="886"/>
        <end position="971"/>
    </location>
</feature>
<organism evidence="2 3">
    <name type="scientific">Marchantia polymorpha</name>
    <name type="common">Common liverwort</name>
    <name type="synonym">Marchantia aquatica</name>
    <dbReference type="NCBI Taxonomy" id="3197"/>
    <lineage>
        <taxon>Eukaryota</taxon>
        <taxon>Viridiplantae</taxon>
        <taxon>Streptophyta</taxon>
        <taxon>Embryophyta</taxon>
        <taxon>Marchantiophyta</taxon>
        <taxon>Marchantiopsida</taxon>
        <taxon>Marchantiidae</taxon>
        <taxon>Marchantiales</taxon>
        <taxon>Marchantiaceae</taxon>
        <taxon>Marchantia</taxon>
    </lineage>
</organism>
<feature type="region of interest" description="Disordered" evidence="1">
    <location>
        <begin position="470"/>
        <end position="530"/>
    </location>
</feature>
<feature type="region of interest" description="Disordered" evidence="1">
    <location>
        <begin position="321"/>
        <end position="432"/>
    </location>
</feature>
<name>A0A2R6X605_MARPO</name>
<feature type="region of interest" description="Disordered" evidence="1">
    <location>
        <begin position="144"/>
        <end position="217"/>
    </location>
</feature>
<feature type="compositionally biased region" description="Low complexity" evidence="1">
    <location>
        <begin position="805"/>
        <end position="815"/>
    </location>
</feature>
<feature type="compositionally biased region" description="Basic and acidic residues" evidence="1">
    <location>
        <begin position="513"/>
        <end position="525"/>
    </location>
</feature>
<feature type="region of interest" description="Disordered" evidence="1">
    <location>
        <begin position="584"/>
        <end position="646"/>
    </location>
</feature>
<evidence type="ECO:0000313" key="3">
    <source>
        <dbReference type="Proteomes" id="UP000244005"/>
    </source>
</evidence>
<evidence type="ECO:0000256" key="1">
    <source>
        <dbReference type="SAM" id="MobiDB-lite"/>
    </source>
</evidence>
<feature type="compositionally biased region" description="Polar residues" evidence="1">
    <location>
        <begin position="177"/>
        <end position="195"/>
    </location>
</feature>
<protein>
    <submittedName>
        <fullName evidence="2">Uncharacterized protein</fullName>
    </submittedName>
</protein>
<feature type="compositionally biased region" description="Low complexity" evidence="1">
    <location>
        <begin position="416"/>
        <end position="425"/>
    </location>
</feature>
<feature type="compositionally biased region" description="Low complexity" evidence="1">
    <location>
        <begin position="149"/>
        <end position="171"/>
    </location>
</feature>
<dbReference type="Gramene" id="Mp6g04060.1">
    <property type="protein sequence ID" value="Mp6g04060.1.cds"/>
    <property type="gene ID" value="Mp6g04060"/>
</dbReference>
<dbReference type="AlphaFoldDB" id="A0A2R6X605"/>
<feature type="compositionally biased region" description="Low complexity" evidence="1">
    <location>
        <begin position="830"/>
        <end position="854"/>
    </location>
</feature>
<accession>A0A2R6X605</accession>
<feature type="region of interest" description="Disordered" evidence="1">
    <location>
        <begin position="805"/>
        <end position="870"/>
    </location>
</feature>
<feature type="region of interest" description="Disordered" evidence="1">
    <location>
        <begin position="1037"/>
        <end position="1071"/>
    </location>
</feature>
<keyword evidence="3" id="KW-1185">Reference proteome</keyword>
<reference evidence="3" key="1">
    <citation type="journal article" date="2017" name="Cell">
        <title>Insights into land plant evolution garnered from the Marchantia polymorpha genome.</title>
        <authorList>
            <person name="Bowman J.L."/>
            <person name="Kohchi T."/>
            <person name="Yamato K.T."/>
            <person name="Jenkins J."/>
            <person name="Shu S."/>
            <person name="Ishizaki K."/>
            <person name="Yamaoka S."/>
            <person name="Nishihama R."/>
            <person name="Nakamura Y."/>
            <person name="Berger F."/>
            <person name="Adam C."/>
            <person name="Aki S.S."/>
            <person name="Althoff F."/>
            <person name="Araki T."/>
            <person name="Arteaga-Vazquez M.A."/>
            <person name="Balasubrmanian S."/>
            <person name="Barry K."/>
            <person name="Bauer D."/>
            <person name="Boehm C.R."/>
            <person name="Briginshaw L."/>
            <person name="Caballero-Perez J."/>
            <person name="Catarino B."/>
            <person name="Chen F."/>
            <person name="Chiyoda S."/>
            <person name="Chovatia M."/>
            <person name="Davies K.M."/>
            <person name="Delmans M."/>
            <person name="Demura T."/>
            <person name="Dierschke T."/>
            <person name="Dolan L."/>
            <person name="Dorantes-Acosta A.E."/>
            <person name="Eklund D.M."/>
            <person name="Florent S.N."/>
            <person name="Flores-Sandoval E."/>
            <person name="Fujiyama A."/>
            <person name="Fukuzawa H."/>
            <person name="Galik B."/>
            <person name="Grimanelli D."/>
            <person name="Grimwood J."/>
            <person name="Grossniklaus U."/>
            <person name="Hamada T."/>
            <person name="Haseloff J."/>
            <person name="Hetherington A.J."/>
            <person name="Higo A."/>
            <person name="Hirakawa Y."/>
            <person name="Hundley H.N."/>
            <person name="Ikeda Y."/>
            <person name="Inoue K."/>
            <person name="Inoue S.I."/>
            <person name="Ishida S."/>
            <person name="Jia Q."/>
            <person name="Kakita M."/>
            <person name="Kanazawa T."/>
            <person name="Kawai Y."/>
            <person name="Kawashima T."/>
            <person name="Kennedy M."/>
            <person name="Kinose K."/>
            <person name="Kinoshita T."/>
            <person name="Kohara Y."/>
            <person name="Koide E."/>
            <person name="Komatsu K."/>
            <person name="Kopischke S."/>
            <person name="Kubo M."/>
            <person name="Kyozuka J."/>
            <person name="Lagercrantz U."/>
            <person name="Lin S.S."/>
            <person name="Lindquist E."/>
            <person name="Lipzen A.M."/>
            <person name="Lu C.W."/>
            <person name="De Luna E."/>
            <person name="Martienssen R.A."/>
            <person name="Minamino N."/>
            <person name="Mizutani M."/>
            <person name="Mizutani M."/>
            <person name="Mochizuki N."/>
            <person name="Monte I."/>
            <person name="Mosher R."/>
            <person name="Nagasaki H."/>
            <person name="Nakagami H."/>
            <person name="Naramoto S."/>
            <person name="Nishitani K."/>
            <person name="Ohtani M."/>
            <person name="Okamoto T."/>
            <person name="Okumura M."/>
            <person name="Phillips J."/>
            <person name="Pollak B."/>
            <person name="Reinders A."/>
            <person name="Rovekamp M."/>
            <person name="Sano R."/>
            <person name="Sawa S."/>
            <person name="Schmid M.W."/>
            <person name="Shirakawa M."/>
            <person name="Solano R."/>
            <person name="Spunde A."/>
            <person name="Suetsugu N."/>
            <person name="Sugano S."/>
            <person name="Sugiyama A."/>
            <person name="Sun R."/>
            <person name="Suzuki Y."/>
            <person name="Takenaka M."/>
            <person name="Takezawa D."/>
            <person name="Tomogane H."/>
            <person name="Tsuzuki M."/>
            <person name="Ueda T."/>
            <person name="Umeda M."/>
            <person name="Ward J.M."/>
            <person name="Watanabe Y."/>
            <person name="Yazaki K."/>
            <person name="Yokoyama R."/>
            <person name="Yoshitake Y."/>
            <person name="Yotsui I."/>
            <person name="Zachgo S."/>
            <person name="Schmutz J."/>
        </authorList>
    </citation>
    <scope>NUCLEOTIDE SEQUENCE [LARGE SCALE GENOMIC DNA]</scope>
    <source>
        <strain evidence="3">Tak-1</strain>
    </source>
</reference>
<feature type="compositionally biased region" description="Basic and acidic residues" evidence="1">
    <location>
        <begin position="470"/>
        <end position="482"/>
    </location>
</feature>
<proteinExistence type="predicted"/>
<feature type="compositionally biased region" description="Polar residues" evidence="1">
    <location>
        <begin position="611"/>
        <end position="623"/>
    </location>
</feature>